<comment type="caution">
    <text evidence="4">The sequence shown here is derived from an EMBL/GenBank/DDBJ whole genome shotgun (WGS) entry which is preliminary data.</text>
</comment>
<dbReference type="EMBL" id="NGMO01000001">
    <property type="protein sequence ID" value="OTP12105.1"/>
    <property type="molecule type" value="Genomic_DNA"/>
</dbReference>
<sequence>MNPIILKRRIKTIPVLEVVLRELRDVKIPVVIYYHGWQTSKELVLTQGRKIAKQGIRVLIPDAMNHGERKQPVSSIPSFTFWSSIYSNLFEFDTLLDHLRKRELLSDKIAVGGVSMGGMTTCGLLTKHPEIIGGICLMGSPALLEYGKEIQKRASDFQYRLPQDYFDLISWVNKYDLSLQPEKLAGRDLFFWHGKKDEKIPYHQVADFVTNNQSQSYGKKIVFRSSEEQRHMVEVPVMEEAADFLGKMLQTNK</sequence>
<keyword evidence="5" id="KW-1185">Reference proteome</keyword>
<keyword evidence="1" id="KW-0378">Hydrolase</keyword>
<dbReference type="Proteomes" id="UP000194933">
    <property type="component" value="Unassembled WGS sequence"/>
</dbReference>
<comment type="similarity">
    <text evidence="2">Belongs to the AB hydrolase superfamily. FUS2 hydrolase family.</text>
</comment>
<dbReference type="InterPro" id="IPR000073">
    <property type="entry name" value="AB_hydrolase_1"/>
</dbReference>
<evidence type="ECO:0000313" key="5">
    <source>
        <dbReference type="Proteomes" id="UP000194933"/>
    </source>
</evidence>
<evidence type="ECO:0000256" key="1">
    <source>
        <dbReference type="ARBA" id="ARBA00022801"/>
    </source>
</evidence>
<dbReference type="Gene3D" id="3.40.50.1820">
    <property type="entry name" value="alpha/beta hydrolase"/>
    <property type="match status" value="1"/>
</dbReference>
<reference evidence="4 5" key="1">
    <citation type="submission" date="2017-05" db="EMBL/GenBank/DDBJ databases">
        <title>The Genome Sequence of Enterococcus sp. 10A9_DIV0425.</title>
        <authorList>
            <consortium name="The Broad Institute Genomics Platform"/>
            <consortium name="The Broad Institute Genomic Center for Infectious Diseases"/>
            <person name="Earl A."/>
            <person name="Manson A."/>
            <person name="Schwartman J."/>
            <person name="Gilmore M."/>
            <person name="Abouelleil A."/>
            <person name="Cao P."/>
            <person name="Chapman S."/>
            <person name="Cusick C."/>
            <person name="Shea T."/>
            <person name="Young S."/>
            <person name="Neafsey D."/>
            <person name="Nusbaum C."/>
            <person name="Birren B."/>
        </authorList>
    </citation>
    <scope>NUCLEOTIDE SEQUENCE [LARGE SCALE GENOMIC DNA]</scope>
    <source>
        <strain evidence="4 5">10A9_DIV0425</strain>
    </source>
</reference>
<dbReference type="PANTHER" id="PTHR22946">
    <property type="entry name" value="DIENELACTONE HYDROLASE DOMAIN-CONTAINING PROTEIN-RELATED"/>
    <property type="match status" value="1"/>
</dbReference>
<name>A0A2C9XPH3_9ENTE</name>
<evidence type="ECO:0000313" key="4">
    <source>
        <dbReference type="EMBL" id="OTP12105.1"/>
    </source>
</evidence>
<dbReference type="InterPro" id="IPR050261">
    <property type="entry name" value="FrsA_esterase"/>
</dbReference>
<dbReference type="PANTHER" id="PTHR22946:SF9">
    <property type="entry name" value="POLYKETIDE TRANSFERASE AF380"/>
    <property type="match status" value="1"/>
</dbReference>
<dbReference type="Pfam" id="PF00561">
    <property type="entry name" value="Abhydrolase_1"/>
    <property type="match status" value="1"/>
</dbReference>
<dbReference type="STRING" id="1987383.A5844_000321"/>
<gene>
    <name evidence="4" type="ORF">A5844_000321</name>
</gene>
<dbReference type="GO" id="GO:0052689">
    <property type="term" value="F:carboxylic ester hydrolase activity"/>
    <property type="evidence" value="ECO:0007669"/>
    <property type="project" value="UniProtKB-ARBA"/>
</dbReference>
<protein>
    <submittedName>
        <fullName evidence="4">Lipase/esterase</fullName>
    </submittedName>
</protein>
<dbReference type="InterPro" id="IPR029058">
    <property type="entry name" value="AB_hydrolase_fold"/>
</dbReference>
<dbReference type="RefSeq" id="WP_086283320.1">
    <property type="nucleotide sequence ID" value="NZ_NGMO01000001.1"/>
</dbReference>
<evidence type="ECO:0000259" key="3">
    <source>
        <dbReference type="Pfam" id="PF00561"/>
    </source>
</evidence>
<feature type="domain" description="AB hydrolase-1" evidence="3">
    <location>
        <begin position="29"/>
        <end position="172"/>
    </location>
</feature>
<evidence type="ECO:0000256" key="2">
    <source>
        <dbReference type="ARBA" id="ARBA00038115"/>
    </source>
</evidence>
<dbReference type="AlphaFoldDB" id="A0A2C9XPH3"/>
<organism evidence="4 5">
    <name type="scientific">Candidatus Enterococcus wittei</name>
    <dbReference type="NCBI Taxonomy" id="1987383"/>
    <lineage>
        <taxon>Bacteria</taxon>
        <taxon>Bacillati</taxon>
        <taxon>Bacillota</taxon>
        <taxon>Bacilli</taxon>
        <taxon>Lactobacillales</taxon>
        <taxon>Enterococcaceae</taxon>
        <taxon>Enterococcus</taxon>
    </lineage>
</organism>
<accession>A0A2C9XPH3</accession>
<proteinExistence type="inferred from homology"/>
<dbReference type="SUPFAM" id="SSF53474">
    <property type="entry name" value="alpha/beta-Hydrolases"/>
    <property type="match status" value="1"/>
</dbReference>